<evidence type="ECO:0008006" key="4">
    <source>
        <dbReference type="Google" id="ProtNLM"/>
    </source>
</evidence>
<name>A0A0N7JHV0_9CAUL</name>
<accession>A0A0N7JHV0</accession>
<keyword evidence="1" id="KW-0812">Transmembrane</keyword>
<evidence type="ECO:0000256" key="1">
    <source>
        <dbReference type="SAM" id="Phobius"/>
    </source>
</evidence>
<dbReference type="InterPro" id="IPR025597">
    <property type="entry name" value="DUF4345"/>
</dbReference>
<gene>
    <name evidence="2" type="ORF">AQ619_14230</name>
</gene>
<evidence type="ECO:0000313" key="2">
    <source>
        <dbReference type="EMBL" id="ALL14410.1"/>
    </source>
</evidence>
<dbReference type="OrthoDB" id="7667926at2"/>
<feature type="transmembrane region" description="Helical" evidence="1">
    <location>
        <begin position="118"/>
        <end position="136"/>
    </location>
</feature>
<keyword evidence="1" id="KW-1133">Transmembrane helix</keyword>
<dbReference type="EMBL" id="CP013002">
    <property type="protein sequence ID" value="ALL14410.1"/>
    <property type="molecule type" value="Genomic_DNA"/>
</dbReference>
<reference evidence="2 3" key="1">
    <citation type="submission" date="2015-10" db="EMBL/GenBank/DDBJ databases">
        <title>Conservation of the essential genome among Caulobacter and Brevundimonas species.</title>
        <authorList>
            <person name="Scott D."/>
            <person name="Ely B."/>
        </authorList>
    </citation>
    <scope>NUCLEOTIDE SEQUENCE [LARGE SCALE GENOMIC DNA]</scope>
    <source>
        <strain evidence="2 3">CB4</strain>
    </source>
</reference>
<keyword evidence="3" id="KW-1185">Reference proteome</keyword>
<dbReference type="STRING" id="69395.AQ619_14230"/>
<sequence>MQNRTSLSERAFRTVIFLLGLVALLTGANVALGGIATLGLQGPTDFVAAIRPDAYAAHDSHVRFLGGLWLGVGLLFLAGAWNLRPLKPALQTALVLTIIGGLARFSALRFDVQFGPDILGSFLAEVILMPLLLWWSTRIARS</sequence>
<organism evidence="2 3">
    <name type="scientific">Caulobacter henricii</name>
    <dbReference type="NCBI Taxonomy" id="69395"/>
    <lineage>
        <taxon>Bacteria</taxon>
        <taxon>Pseudomonadati</taxon>
        <taxon>Pseudomonadota</taxon>
        <taxon>Alphaproteobacteria</taxon>
        <taxon>Caulobacterales</taxon>
        <taxon>Caulobacteraceae</taxon>
        <taxon>Caulobacter</taxon>
    </lineage>
</organism>
<dbReference type="Proteomes" id="UP000056905">
    <property type="component" value="Chromosome"/>
</dbReference>
<dbReference type="AlphaFoldDB" id="A0A0N7JHV0"/>
<dbReference type="RefSeq" id="WP_062148975.1">
    <property type="nucleotide sequence ID" value="NZ_CP013002.1"/>
</dbReference>
<feature type="transmembrane region" description="Helical" evidence="1">
    <location>
        <begin position="62"/>
        <end position="81"/>
    </location>
</feature>
<protein>
    <recommendedName>
        <fullName evidence="4">DUF4345 domain-containing protein</fullName>
    </recommendedName>
</protein>
<keyword evidence="1" id="KW-0472">Membrane</keyword>
<proteinExistence type="predicted"/>
<dbReference type="Pfam" id="PF14248">
    <property type="entry name" value="DUF4345"/>
    <property type="match status" value="1"/>
</dbReference>
<feature type="transmembrane region" description="Helical" evidence="1">
    <location>
        <begin position="93"/>
        <end position="112"/>
    </location>
</feature>
<evidence type="ECO:0000313" key="3">
    <source>
        <dbReference type="Proteomes" id="UP000056905"/>
    </source>
</evidence>
<dbReference type="KEGG" id="chq:AQ619_14230"/>